<dbReference type="GO" id="GO:0030691">
    <property type="term" value="C:Noc2p-Noc3p complex"/>
    <property type="evidence" value="ECO:0007669"/>
    <property type="project" value="EnsemblFungi"/>
</dbReference>
<feature type="compositionally biased region" description="Basic residues" evidence="5">
    <location>
        <begin position="1"/>
        <end position="17"/>
    </location>
</feature>
<evidence type="ECO:0000256" key="1">
    <source>
        <dbReference type="ARBA" id="ARBA00004123"/>
    </source>
</evidence>
<feature type="region of interest" description="Disordered" evidence="5">
    <location>
        <begin position="670"/>
        <end position="709"/>
    </location>
</feature>
<evidence type="ECO:0008006" key="8">
    <source>
        <dbReference type="Google" id="ProtNLM"/>
    </source>
</evidence>
<name>A0A1E3NUV3_WICAA</name>
<dbReference type="RefSeq" id="XP_019036081.1">
    <property type="nucleotide sequence ID" value="XM_019183981.1"/>
</dbReference>
<feature type="coiled-coil region" evidence="4">
    <location>
        <begin position="597"/>
        <end position="624"/>
    </location>
</feature>
<gene>
    <name evidence="6" type="ORF">WICANDRAFT_65756</name>
</gene>
<feature type="compositionally biased region" description="Basic and acidic residues" evidence="5">
    <location>
        <begin position="105"/>
        <end position="115"/>
    </location>
</feature>
<evidence type="ECO:0000313" key="7">
    <source>
        <dbReference type="Proteomes" id="UP000094112"/>
    </source>
</evidence>
<comment type="subcellular location">
    <subcellularLocation>
        <location evidence="1">Nucleus</location>
    </subcellularLocation>
</comment>
<dbReference type="STRING" id="683960.A0A1E3NUV3"/>
<organism evidence="6 7">
    <name type="scientific">Wickerhamomyces anomalus (strain ATCC 58044 / CBS 1984 / NCYC 433 / NRRL Y-366-8)</name>
    <name type="common">Yeast</name>
    <name type="synonym">Hansenula anomala</name>
    <dbReference type="NCBI Taxonomy" id="683960"/>
    <lineage>
        <taxon>Eukaryota</taxon>
        <taxon>Fungi</taxon>
        <taxon>Dikarya</taxon>
        <taxon>Ascomycota</taxon>
        <taxon>Saccharomycotina</taxon>
        <taxon>Saccharomycetes</taxon>
        <taxon>Phaffomycetales</taxon>
        <taxon>Wickerhamomycetaceae</taxon>
        <taxon>Wickerhamomyces</taxon>
    </lineage>
</organism>
<dbReference type="GO" id="GO:0030690">
    <property type="term" value="C:Noc1p-Noc2p complex"/>
    <property type="evidence" value="ECO:0007669"/>
    <property type="project" value="EnsemblFungi"/>
</dbReference>
<feature type="compositionally biased region" description="Basic and acidic residues" evidence="5">
    <location>
        <begin position="40"/>
        <end position="52"/>
    </location>
</feature>
<dbReference type="PANTHER" id="PTHR12687:SF4">
    <property type="entry name" value="NUCLEOLAR COMPLEX PROTEIN 2 HOMOLOG"/>
    <property type="match status" value="1"/>
</dbReference>
<dbReference type="OrthoDB" id="10266662at2759"/>
<feature type="compositionally biased region" description="Acidic residues" evidence="5">
    <location>
        <begin position="144"/>
        <end position="159"/>
    </location>
</feature>
<feature type="compositionally biased region" description="Basic residues" evidence="5">
    <location>
        <begin position="25"/>
        <end position="39"/>
    </location>
</feature>
<dbReference type="SUPFAM" id="SSF48371">
    <property type="entry name" value="ARM repeat"/>
    <property type="match status" value="1"/>
</dbReference>
<feature type="region of interest" description="Disordered" evidence="5">
    <location>
        <begin position="1"/>
        <end position="115"/>
    </location>
</feature>
<evidence type="ECO:0000313" key="6">
    <source>
        <dbReference type="EMBL" id="ODQ56874.1"/>
    </source>
</evidence>
<dbReference type="GO" id="GO:0005730">
    <property type="term" value="C:nucleolus"/>
    <property type="evidence" value="ECO:0007669"/>
    <property type="project" value="EnsemblFungi"/>
</dbReference>
<dbReference type="GeneID" id="30201227"/>
<feature type="compositionally biased region" description="Acidic residues" evidence="5">
    <location>
        <begin position="56"/>
        <end position="66"/>
    </location>
</feature>
<evidence type="ECO:0000256" key="4">
    <source>
        <dbReference type="SAM" id="Coils"/>
    </source>
</evidence>
<reference evidence="6 7" key="1">
    <citation type="journal article" date="2016" name="Proc. Natl. Acad. Sci. U.S.A.">
        <title>Comparative genomics of biotechnologically important yeasts.</title>
        <authorList>
            <person name="Riley R."/>
            <person name="Haridas S."/>
            <person name="Wolfe K.H."/>
            <person name="Lopes M.R."/>
            <person name="Hittinger C.T."/>
            <person name="Goeker M."/>
            <person name="Salamov A.A."/>
            <person name="Wisecaver J.H."/>
            <person name="Long T.M."/>
            <person name="Calvey C.H."/>
            <person name="Aerts A.L."/>
            <person name="Barry K.W."/>
            <person name="Choi C."/>
            <person name="Clum A."/>
            <person name="Coughlan A.Y."/>
            <person name="Deshpande S."/>
            <person name="Douglass A.P."/>
            <person name="Hanson S.J."/>
            <person name="Klenk H.-P."/>
            <person name="LaButti K.M."/>
            <person name="Lapidus A."/>
            <person name="Lindquist E.A."/>
            <person name="Lipzen A.M."/>
            <person name="Meier-Kolthoff J.P."/>
            <person name="Ohm R.A."/>
            <person name="Otillar R.P."/>
            <person name="Pangilinan J.L."/>
            <person name="Peng Y."/>
            <person name="Rokas A."/>
            <person name="Rosa C.A."/>
            <person name="Scheuner C."/>
            <person name="Sibirny A.A."/>
            <person name="Slot J.C."/>
            <person name="Stielow J.B."/>
            <person name="Sun H."/>
            <person name="Kurtzman C.P."/>
            <person name="Blackwell M."/>
            <person name="Grigoriev I.V."/>
            <person name="Jeffries T.W."/>
        </authorList>
    </citation>
    <scope>NUCLEOTIDE SEQUENCE [LARGE SCALE GENOMIC DNA]</scope>
    <source>
        <strain evidence="7">ATCC 58044 / CBS 1984 / NCYC 433 / NRRL Y-366-8</strain>
    </source>
</reference>
<dbReference type="Proteomes" id="UP000094112">
    <property type="component" value="Unassembled WGS sequence"/>
</dbReference>
<dbReference type="InterPro" id="IPR016024">
    <property type="entry name" value="ARM-type_fold"/>
</dbReference>
<evidence type="ECO:0000256" key="5">
    <source>
        <dbReference type="SAM" id="MobiDB-lite"/>
    </source>
</evidence>
<accession>A0A1E3NUV3</accession>
<keyword evidence="7" id="KW-1185">Reference proteome</keyword>
<feature type="compositionally biased region" description="Acidic residues" evidence="5">
    <location>
        <begin position="685"/>
        <end position="709"/>
    </location>
</feature>
<evidence type="ECO:0000256" key="2">
    <source>
        <dbReference type="ARBA" id="ARBA00005907"/>
    </source>
</evidence>
<dbReference type="PANTHER" id="PTHR12687">
    <property type="entry name" value="NUCLEOLAR COMPLEX 2 AND RAD4-RELATED"/>
    <property type="match status" value="1"/>
</dbReference>
<protein>
    <recommendedName>
        <fullName evidence="8">Nucleolar complex protein 2</fullName>
    </recommendedName>
</protein>
<proteinExistence type="inferred from homology"/>
<dbReference type="GO" id="GO:0005654">
    <property type="term" value="C:nucleoplasm"/>
    <property type="evidence" value="ECO:0007669"/>
    <property type="project" value="EnsemblFungi"/>
</dbReference>
<feature type="compositionally biased region" description="Acidic residues" evidence="5">
    <location>
        <begin position="91"/>
        <end position="104"/>
    </location>
</feature>
<dbReference type="GO" id="GO:0042273">
    <property type="term" value="P:ribosomal large subunit biogenesis"/>
    <property type="evidence" value="ECO:0007669"/>
    <property type="project" value="EnsemblFungi"/>
</dbReference>
<feature type="compositionally biased region" description="Basic and acidic residues" evidence="5">
    <location>
        <begin position="72"/>
        <end position="90"/>
    </location>
</feature>
<evidence type="ECO:0000256" key="3">
    <source>
        <dbReference type="ARBA" id="ARBA00023242"/>
    </source>
</evidence>
<keyword evidence="4" id="KW-0175">Coiled coil</keyword>
<keyword evidence="3" id="KW-0539">Nucleus</keyword>
<comment type="similarity">
    <text evidence="2">Belongs to the NOC2 family.</text>
</comment>
<feature type="compositionally biased region" description="Basic and acidic residues" evidence="5">
    <location>
        <begin position="670"/>
        <end position="684"/>
    </location>
</feature>
<dbReference type="EMBL" id="KV454215">
    <property type="protein sequence ID" value="ODQ56874.1"/>
    <property type="molecule type" value="Genomic_DNA"/>
</dbReference>
<dbReference type="Pfam" id="PF03715">
    <property type="entry name" value="Noc2"/>
    <property type="match status" value="1"/>
</dbReference>
<feature type="region of interest" description="Disordered" evidence="5">
    <location>
        <begin position="128"/>
        <end position="172"/>
    </location>
</feature>
<dbReference type="InterPro" id="IPR005343">
    <property type="entry name" value="Noc2"/>
</dbReference>
<sequence length="709" mass="81741">MGKTSKSTKKFQSKHLKRTLDHRKEVKKHKQLVDRRKKKNGGDQDGEARPAKSNEIFDDMNVEEFFEGGFEVPKEQKGKKTESKKQKKEAEEEDDESSSEDEEILEHQDDLSKLAEKDPEFYKYLQDNDKDLLDFNPTNPLDAISDDEDGEGEDDEEDQVEKKVSKKAQQDEESSDKIEVTVKLVKDWNKKLEEPSLKLIKNIVSAFKSAVNVNKENQEYKYTVTDPKAFQELIFLGLKKIPIAVQKLVPYKVVKNSRTVPKSTKVKQLNTILKSHAGSLLTLLNDITNTETAALVLSSVQELLPFFISFRRLLKELITAVVNVWSTTSEVETQIAAFAFLNNSSREFSKSILETVLKLTYSSFIKNCRQTNIHTMPMVNFQKNSAAELFGIDEPLAYQIGFDYIRQLAIHLRNSINNTKDGYKTIYNWQYAHSLDFWSRVLSVHCNPEREIKKESPLRQLIYPLVQVTLGAARLIPTAQFFPIRFYLIRSMIRLSQNTGVFIPLFPLLQEILNSTTMTKNPKNSNLQAFDFDHNIKANSAYLGTRMYQQGVCEQFVDLVGEYFVLYSKSISFPELATPVTISLRRYIKSSKNVKFNKQLSNLVEKLNQNIEFIQQKRANVEFSPTNRVEVNKFLIDFNWEKTPLGGYVVVQRQVKEERARILRESLLEDEEERKKAKEVKDMGGDSEDEDVDEAMEDLESSEAEEDEE</sequence>
<dbReference type="AlphaFoldDB" id="A0A1E3NUV3"/>